<keyword evidence="9" id="KW-0472">Membrane</keyword>
<evidence type="ECO:0000256" key="10">
    <source>
        <dbReference type="ARBA" id="ARBA00023157"/>
    </source>
</evidence>
<dbReference type="SUPFAM" id="SSF49313">
    <property type="entry name" value="Cadherin-like"/>
    <property type="match status" value="7"/>
</dbReference>
<evidence type="ECO:0000256" key="2">
    <source>
        <dbReference type="ARBA" id="ARBA00022536"/>
    </source>
</evidence>
<feature type="domain" description="Cadherin" evidence="13">
    <location>
        <begin position="702"/>
        <end position="813"/>
    </location>
</feature>
<keyword evidence="4" id="KW-0732">Signal</keyword>
<dbReference type="FunFam" id="2.60.40.60:FF:000037">
    <property type="entry name" value="FAT atypical cadherin 1"/>
    <property type="match status" value="1"/>
</dbReference>
<evidence type="ECO:0000256" key="8">
    <source>
        <dbReference type="ARBA" id="ARBA00022989"/>
    </source>
</evidence>
<keyword evidence="3" id="KW-0812">Transmembrane</keyword>
<evidence type="ECO:0000256" key="11">
    <source>
        <dbReference type="ARBA" id="ARBA00023180"/>
    </source>
</evidence>
<keyword evidence="8" id="KW-1133">Transmembrane helix</keyword>
<dbReference type="Gene3D" id="2.60.40.60">
    <property type="entry name" value="Cadherins"/>
    <property type="match status" value="7"/>
</dbReference>
<keyword evidence="7" id="KW-0130">Cell adhesion</keyword>
<dbReference type="EMBL" id="JAHQIW010007370">
    <property type="protein sequence ID" value="KAJ1373971.1"/>
    <property type="molecule type" value="Genomic_DNA"/>
</dbReference>
<protein>
    <recommendedName>
        <fullName evidence="13">Cadherin domain-containing protein</fullName>
    </recommendedName>
</protein>
<accession>A0AAD5WLA2</accession>
<feature type="domain" description="Cadherin" evidence="13">
    <location>
        <begin position="809"/>
        <end position="866"/>
    </location>
</feature>
<feature type="domain" description="Cadherin" evidence="13">
    <location>
        <begin position="379"/>
        <end position="484"/>
    </location>
</feature>
<dbReference type="PROSITE" id="PS50268">
    <property type="entry name" value="CADHERIN_2"/>
    <property type="match status" value="7"/>
</dbReference>
<dbReference type="PRINTS" id="PR00205">
    <property type="entry name" value="CADHERIN"/>
</dbReference>
<evidence type="ECO:0000256" key="1">
    <source>
        <dbReference type="ARBA" id="ARBA00004167"/>
    </source>
</evidence>
<dbReference type="SMART" id="SM00112">
    <property type="entry name" value="CA"/>
    <property type="match status" value="5"/>
</dbReference>
<dbReference type="FunFam" id="2.60.40.60:FF:000020">
    <property type="entry name" value="Dachsous cadherin-related 1b"/>
    <property type="match status" value="1"/>
</dbReference>
<keyword evidence="11" id="KW-0325">Glycoprotein</keyword>
<comment type="subcellular location">
    <subcellularLocation>
        <location evidence="1">Membrane</location>
        <topology evidence="1">Single-pass membrane protein</topology>
    </subcellularLocation>
</comment>
<dbReference type="FunFam" id="2.60.40.60:FF:000015">
    <property type="entry name" value="FAT atypical cadherin 1"/>
    <property type="match status" value="1"/>
</dbReference>
<evidence type="ECO:0000256" key="3">
    <source>
        <dbReference type="ARBA" id="ARBA00022692"/>
    </source>
</evidence>
<keyword evidence="2" id="KW-0245">EGF-like domain</keyword>
<dbReference type="AlphaFoldDB" id="A0AAD5WLA2"/>
<evidence type="ECO:0000259" key="13">
    <source>
        <dbReference type="PROSITE" id="PS50268"/>
    </source>
</evidence>
<evidence type="ECO:0000313" key="15">
    <source>
        <dbReference type="Proteomes" id="UP001196413"/>
    </source>
</evidence>
<gene>
    <name evidence="14" type="ORF">KIN20_036538</name>
</gene>
<keyword evidence="10" id="KW-1015">Disulfide bond</keyword>
<reference evidence="14" key="1">
    <citation type="submission" date="2021-06" db="EMBL/GenBank/DDBJ databases">
        <title>Parelaphostrongylus tenuis whole genome reference sequence.</title>
        <authorList>
            <person name="Garwood T.J."/>
            <person name="Larsen P.A."/>
            <person name="Fountain-Jones N.M."/>
            <person name="Garbe J.R."/>
            <person name="Macchietto M.G."/>
            <person name="Kania S.A."/>
            <person name="Gerhold R.W."/>
            <person name="Richards J.E."/>
            <person name="Wolf T.M."/>
        </authorList>
    </citation>
    <scope>NUCLEOTIDE SEQUENCE</scope>
    <source>
        <strain evidence="14">MNPRO001-30</strain>
        <tissue evidence="14">Meninges</tissue>
    </source>
</reference>
<feature type="domain" description="Cadherin" evidence="13">
    <location>
        <begin position="485"/>
        <end position="589"/>
    </location>
</feature>
<evidence type="ECO:0000313" key="14">
    <source>
        <dbReference type="EMBL" id="KAJ1373971.1"/>
    </source>
</evidence>
<organism evidence="14 15">
    <name type="scientific">Parelaphostrongylus tenuis</name>
    <name type="common">Meningeal worm</name>
    <dbReference type="NCBI Taxonomy" id="148309"/>
    <lineage>
        <taxon>Eukaryota</taxon>
        <taxon>Metazoa</taxon>
        <taxon>Ecdysozoa</taxon>
        <taxon>Nematoda</taxon>
        <taxon>Chromadorea</taxon>
        <taxon>Rhabditida</taxon>
        <taxon>Rhabditina</taxon>
        <taxon>Rhabditomorpha</taxon>
        <taxon>Strongyloidea</taxon>
        <taxon>Metastrongylidae</taxon>
        <taxon>Parelaphostrongylus</taxon>
    </lineage>
</organism>
<proteinExistence type="predicted"/>
<keyword evidence="5" id="KW-0677">Repeat</keyword>
<keyword evidence="6 12" id="KW-0106">Calcium</keyword>
<evidence type="ECO:0000256" key="6">
    <source>
        <dbReference type="ARBA" id="ARBA00022837"/>
    </source>
</evidence>
<feature type="domain" description="Cadherin" evidence="13">
    <location>
        <begin position="266"/>
        <end position="378"/>
    </location>
</feature>
<dbReference type="InterPro" id="IPR015919">
    <property type="entry name" value="Cadherin-like_sf"/>
</dbReference>
<dbReference type="PANTHER" id="PTHR24025">
    <property type="entry name" value="DESMOGLEIN FAMILY MEMBER"/>
    <property type="match status" value="1"/>
</dbReference>
<dbReference type="Pfam" id="PF00028">
    <property type="entry name" value="Cadherin"/>
    <property type="match status" value="5"/>
</dbReference>
<dbReference type="InterPro" id="IPR050971">
    <property type="entry name" value="Cadherin-domain_protein"/>
</dbReference>
<dbReference type="GO" id="GO:0007411">
    <property type="term" value="P:axon guidance"/>
    <property type="evidence" value="ECO:0007669"/>
    <property type="project" value="UniProtKB-ARBA"/>
</dbReference>
<evidence type="ECO:0000256" key="5">
    <source>
        <dbReference type="ARBA" id="ARBA00022737"/>
    </source>
</evidence>
<dbReference type="GO" id="GO:0005911">
    <property type="term" value="C:cell-cell junction"/>
    <property type="evidence" value="ECO:0007669"/>
    <property type="project" value="TreeGrafter"/>
</dbReference>
<evidence type="ECO:0000256" key="12">
    <source>
        <dbReference type="PROSITE-ProRule" id="PRU00043"/>
    </source>
</evidence>
<sequence>MKDVVITVTESKRRHLKLLVANKEINGYRSDVQQLAAVVRVEVPSNEAALSGGPIHVNIVEDDLKHWFTLVESGKLEWQLYTHSPFLRRLVVSLFSSELSYITNRLTGTRKLIPPKTNVTLLAGQELASSEMINTTANIKIEVGKPHSIAFYDSTASFYVNESAPLGYNIGRVSANALYKQDERNIRYYLEMRENTTVPFQVSEKFGIVRVAKELDFESQREYSFNILAKLSGFGGQSSIVVTVFVKDSNDHSPVWSAKWKRQGPVAVSSDVTVGTTILKVDALDLDSGENAHIGYKLSSVSQVPFAVKFETGEIYLSTPMKSGENEWNVSVWAVDGGEPLPRYAVLNLIFYRTGRRCQRSQSQQFGSEPINKHAPLFERFHAPVEVREDSAIETAIIAASATDADVSYGGLVRYSLWDDYFSIDVDTGVIRVAGDLTELMTPGMSELRREIEIVASDEGSPRKSSNTTLQIVIVDVNNHAPQFQEHWYRIHVSEDTVVGTVLLKLTATDDDGGENGRVGYRLSSGGEGDYVQVDENSGELTLSRALDREANDILRYAVIAFDHGSPSQVSVVNLTVEVVDVNDNAPFCLEPTTTVRIPEDYPDGALVGCVAATDADVGANARLRFSIESEQSGVTPPFKIDHRTGCVFIHSSHQPLDFQRQASYNLTIDVADNGETVLSTTCSFVVDLEDVDENLFPPEFDDVALEASVYENMPINTEVLTVKATDQDNPTATSAIDYNIVGGSGMAFFSIDSSGTIRTTQVLDREEQSTYWLTIEANDNPQSRLTKTGVLHVFVRVLDRNDHRPVSFLPIYYAVVKENSPQNTVVVKIDASDGDDIDSQSPSPLRYKITKGDPQSFFRIDDHTGNSTNKTS</sequence>
<dbReference type="PROSITE" id="PS00232">
    <property type="entry name" value="CADHERIN_1"/>
    <property type="match status" value="1"/>
</dbReference>
<dbReference type="CDD" id="cd11304">
    <property type="entry name" value="Cadherin_repeat"/>
    <property type="match status" value="7"/>
</dbReference>
<feature type="domain" description="Cadherin" evidence="13">
    <location>
        <begin position="152"/>
        <end position="256"/>
    </location>
</feature>
<evidence type="ECO:0000256" key="4">
    <source>
        <dbReference type="ARBA" id="ARBA00022729"/>
    </source>
</evidence>
<dbReference type="Proteomes" id="UP001196413">
    <property type="component" value="Unassembled WGS sequence"/>
</dbReference>
<dbReference type="InterPro" id="IPR020894">
    <property type="entry name" value="Cadherin_CS"/>
</dbReference>
<dbReference type="PANTHER" id="PTHR24025:SF23">
    <property type="entry name" value="NEURAL-CADHERIN"/>
    <property type="match status" value="1"/>
</dbReference>
<dbReference type="InterPro" id="IPR002126">
    <property type="entry name" value="Cadherin-like_dom"/>
</dbReference>
<evidence type="ECO:0000256" key="9">
    <source>
        <dbReference type="ARBA" id="ARBA00023136"/>
    </source>
</evidence>
<comment type="caution">
    <text evidence="14">The sequence shown here is derived from an EMBL/GenBank/DDBJ whole genome shotgun (WGS) entry which is preliminary data.</text>
</comment>
<name>A0AAD5WLA2_PARTN</name>
<evidence type="ECO:0000256" key="7">
    <source>
        <dbReference type="ARBA" id="ARBA00022889"/>
    </source>
</evidence>
<dbReference type="GO" id="GO:0005886">
    <property type="term" value="C:plasma membrane"/>
    <property type="evidence" value="ECO:0007669"/>
    <property type="project" value="InterPro"/>
</dbReference>
<dbReference type="GO" id="GO:0005509">
    <property type="term" value="F:calcium ion binding"/>
    <property type="evidence" value="ECO:0007669"/>
    <property type="project" value="UniProtKB-UniRule"/>
</dbReference>
<feature type="domain" description="Cadherin" evidence="13">
    <location>
        <begin position="590"/>
        <end position="701"/>
    </location>
</feature>
<keyword evidence="15" id="KW-1185">Reference proteome</keyword>
<dbReference type="GO" id="GO:0007156">
    <property type="term" value="P:homophilic cell adhesion via plasma membrane adhesion molecules"/>
    <property type="evidence" value="ECO:0007669"/>
    <property type="project" value="InterPro"/>
</dbReference>